<evidence type="ECO:0000313" key="9">
    <source>
        <dbReference type="Proteomes" id="UP000243719"/>
    </source>
</evidence>
<reference evidence="9" key="1">
    <citation type="submission" date="2016-09" db="EMBL/GenBank/DDBJ databases">
        <authorList>
            <person name="Varghese N."/>
            <person name="Submissions S."/>
        </authorList>
    </citation>
    <scope>NUCLEOTIDE SEQUENCE [LARGE SCALE GENOMIC DNA]</scope>
    <source>
        <strain evidence="9">JS23</strain>
    </source>
</reference>
<dbReference type="InterPro" id="IPR003439">
    <property type="entry name" value="ABC_transporter-like_ATP-bd"/>
</dbReference>
<dbReference type="CDD" id="cd03293">
    <property type="entry name" value="ABC_NrtD_SsuB_transporters"/>
    <property type="match status" value="1"/>
</dbReference>
<protein>
    <submittedName>
        <fullName evidence="8">Sulfonate transport system ATP-binding protein</fullName>
    </submittedName>
</protein>
<dbReference type="RefSeq" id="WP_091908326.1">
    <property type="nucleotide sequence ID" value="NZ_FNLO01000006.1"/>
</dbReference>
<keyword evidence="5" id="KW-0547">Nucleotide-binding</keyword>
<evidence type="ECO:0000256" key="1">
    <source>
        <dbReference type="ARBA" id="ARBA00005417"/>
    </source>
</evidence>
<name>A0A1H2PQ86_9BURK</name>
<dbReference type="PROSITE" id="PS50893">
    <property type="entry name" value="ABC_TRANSPORTER_2"/>
    <property type="match status" value="1"/>
</dbReference>
<keyword evidence="2" id="KW-0813">Transport</keyword>
<feature type="domain" description="ABC transporter" evidence="7">
    <location>
        <begin position="27"/>
        <end position="257"/>
    </location>
</feature>
<gene>
    <name evidence="8" type="ORF">SAMN05216551_106154</name>
</gene>
<dbReference type="Pfam" id="PF00005">
    <property type="entry name" value="ABC_tran"/>
    <property type="match status" value="1"/>
</dbReference>
<dbReference type="SUPFAM" id="SSF52540">
    <property type="entry name" value="P-loop containing nucleoside triphosphate hydrolases"/>
    <property type="match status" value="1"/>
</dbReference>
<dbReference type="GO" id="GO:0005524">
    <property type="term" value="F:ATP binding"/>
    <property type="evidence" value="ECO:0007669"/>
    <property type="project" value="UniProtKB-KW"/>
</dbReference>
<organism evidence="8 9">
    <name type="scientific">Chitinasiproducens palmae</name>
    <dbReference type="NCBI Taxonomy" id="1770053"/>
    <lineage>
        <taxon>Bacteria</taxon>
        <taxon>Pseudomonadati</taxon>
        <taxon>Pseudomonadota</taxon>
        <taxon>Betaproteobacteria</taxon>
        <taxon>Burkholderiales</taxon>
        <taxon>Burkholderiaceae</taxon>
        <taxon>Chitinasiproducens</taxon>
    </lineage>
</organism>
<accession>A0A1H2PQ86</accession>
<dbReference type="PANTHER" id="PTHR42788:SF13">
    <property type="entry name" value="ALIPHATIC SULFONATES IMPORT ATP-BINDING PROTEIN SSUB"/>
    <property type="match status" value="1"/>
</dbReference>
<dbReference type="InterPro" id="IPR017871">
    <property type="entry name" value="ABC_transporter-like_CS"/>
</dbReference>
<sequence>MQELALPNAVPVSAARAHAAPKGSVAVHLGGLSKSFVGADGTPVDALRDIDLDIAPGEVLCVLGASGCGKSTLLRIIAGLERADTGHVQVGGTTVVGAGLDRGFVFQDHRLVPWMSVRQNVELAMHREPPAERRRVANDVLARVGLRDFGGAWPAQLSGGMAQRVAIARALAHGPRVLLLDEPFGALDAITRMQLQDEFLGIQAREGITTVLVTHDIEEALYLGDRIVVLSARPGRVRAVVPVSLPRPRDRADPAFGRQRIALYEQFFRHAQDVPSGESQS</sequence>
<dbReference type="InterPro" id="IPR027417">
    <property type="entry name" value="P-loop_NTPase"/>
</dbReference>
<evidence type="ECO:0000256" key="5">
    <source>
        <dbReference type="ARBA" id="ARBA00022741"/>
    </source>
</evidence>
<evidence type="ECO:0000256" key="4">
    <source>
        <dbReference type="ARBA" id="ARBA00022519"/>
    </source>
</evidence>
<dbReference type="PANTHER" id="PTHR42788">
    <property type="entry name" value="TAURINE IMPORT ATP-BINDING PROTEIN-RELATED"/>
    <property type="match status" value="1"/>
</dbReference>
<dbReference type="GO" id="GO:0016887">
    <property type="term" value="F:ATP hydrolysis activity"/>
    <property type="evidence" value="ECO:0007669"/>
    <property type="project" value="InterPro"/>
</dbReference>
<dbReference type="STRING" id="1770053.SAMN05216551_106154"/>
<evidence type="ECO:0000256" key="3">
    <source>
        <dbReference type="ARBA" id="ARBA00022475"/>
    </source>
</evidence>
<evidence type="ECO:0000256" key="2">
    <source>
        <dbReference type="ARBA" id="ARBA00022448"/>
    </source>
</evidence>
<keyword evidence="3" id="KW-1003">Cell membrane</keyword>
<dbReference type="InterPro" id="IPR050166">
    <property type="entry name" value="ABC_transporter_ATP-bind"/>
</dbReference>
<dbReference type="OrthoDB" id="9783039at2"/>
<keyword evidence="4" id="KW-0472">Membrane</keyword>
<dbReference type="PROSITE" id="PS00211">
    <property type="entry name" value="ABC_TRANSPORTER_1"/>
    <property type="match status" value="1"/>
</dbReference>
<keyword evidence="4" id="KW-0997">Cell inner membrane</keyword>
<dbReference type="EMBL" id="FNLO01000006">
    <property type="protein sequence ID" value="SDV48904.1"/>
    <property type="molecule type" value="Genomic_DNA"/>
</dbReference>
<evidence type="ECO:0000256" key="6">
    <source>
        <dbReference type="ARBA" id="ARBA00022840"/>
    </source>
</evidence>
<dbReference type="SMART" id="SM00382">
    <property type="entry name" value="AAA"/>
    <property type="match status" value="1"/>
</dbReference>
<evidence type="ECO:0000259" key="7">
    <source>
        <dbReference type="PROSITE" id="PS50893"/>
    </source>
</evidence>
<keyword evidence="9" id="KW-1185">Reference proteome</keyword>
<keyword evidence="6 8" id="KW-0067">ATP-binding</keyword>
<comment type="similarity">
    <text evidence="1">Belongs to the ABC transporter superfamily.</text>
</comment>
<dbReference type="Proteomes" id="UP000243719">
    <property type="component" value="Unassembled WGS sequence"/>
</dbReference>
<evidence type="ECO:0000313" key="8">
    <source>
        <dbReference type="EMBL" id="SDV48904.1"/>
    </source>
</evidence>
<dbReference type="Gene3D" id="3.40.50.300">
    <property type="entry name" value="P-loop containing nucleotide triphosphate hydrolases"/>
    <property type="match status" value="1"/>
</dbReference>
<dbReference type="AlphaFoldDB" id="A0A1H2PQ86"/>
<proteinExistence type="inferred from homology"/>
<dbReference type="InterPro" id="IPR003593">
    <property type="entry name" value="AAA+_ATPase"/>
</dbReference>